<evidence type="ECO:0000313" key="5">
    <source>
        <dbReference type="Proteomes" id="UP000001997"/>
    </source>
</evidence>
<dbReference type="SUPFAM" id="SSF46689">
    <property type="entry name" value="Homeodomain-like"/>
    <property type="match status" value="1"/>
</dbReference>
<feature type="compositionally biased region" description="Polar residues" evidence="2">
    <location>
        <begin position="236"/>
        <end position="246"/>
    </location>
</feature>
<dbReference type="InterPro" id="IPR009057">
    <property type="entry name" value="Homeodomain-like_sf"/>
</dbReference>
<dbReference type="GeneID" id="5127848"/>
<dbReference type="Pfam" id="PF03221">
    <property type="entry name" value="HTH_Tnp_Tc5"/>
    <property type="match status" value="1"/>
</dbReference>
<keyword evidence="1" id="KW-0238">DNA-binding</keyword>
<feature type="compositionally biased region" description="Low complexity" evidence="2">
    <location>
        <begin position="164"/>
        <end position="177"/>
    </location>
</feature>
<organism evidence="4 5">
    <name type="scientific">Meyerozyma guilliermondii (strain ATCC 6260 / CBS 566 / DSM 6381 / JCM 1539 / NBRC 10279 / NRRL Y-324)</name>
    <name type="common">Yeast</name>
    <name type="synonym">Candida guilliermondii</name>
    <dbReference type="NCBI Taxonomy" id="294746"/>
    <lineage>
        <taxon>Eukaryota</taxon>
        <taxon>Fungi</taxon>
        <taxon>Dikarya</taxon>
        <taxon>Ascomycota</taxon>
        <taxon>Saccharomycotina</taxon>
        <taxon>Pichiomycetes</taxon>
        <taxon>Debaryomycetaceae</taxon>
        <taxon>Meyerozyma</taxon>
    </lineage>
</organism>
<feature type="region of interest" description="Disordered" evidence="2">
    <location>
        <begin position="300"/>
        <end position="337"/>
    </location>
</feature>
<feature type="compositionally biased region" description="Basic residues" evidence="2">
    <location>
        <begin position="532"/>
        <end position="541"/>
    </location>
</feature>
<feature type="compositionally biased region" description="Pro residues" evidence="2">
    <location>
        <begin position="303"/>
        <end position="322"/>
    </location>
</feature>
<gene>
    <name evidence="4" type="ORF">PGUG_02191</name>
</gene>
<name>A5DFZ0_PICGU</name>
<dbReference type="OrthoDB" id="2507562at2759"/>
<dbReference type="InParanoid" id="A5DFZ0"/>
<dbReference type="RefSeq" id="XP_001486520.2">
    <property type="nucleotide sequence ID" value="XM_001486470.1"/>
</dbReference>
<evidence type="ECO:0000256" key="1">
    <source>
        <dbReference type="ARBA" id="ARBA00023125"/>
    </source>
</evidence>
<protein>
    <recommendedName>
        <fullName evidence="3">HTH CENPB-type domain-containing protein</fullName>
    </recommendedName>
</protein>
<dbReference type="GO" id="GO:0003677">
    <property type="term" value="F:DNA binding"/>
    <property type="evidence" value="ECO:0007669"/>
    <property type="project" value="UniProtKB-KW"/>
</dbReference>
<evidence type="ECO:0000259" key="3">
    <source>
        <dbReference type="PROSITE" id="PS51253"/>
    </source>
</evidence>
<feature type="compositionally biased region" description="Low complexity" evidence="2">
    <location>
        <begin position="252"/>
        <end position="284"/>
    </location>
</feature>
<feature type="region of interest" description="Disordered" evidence="2">
    <location>
        <begin position="455"/>
        <end position="541"/>
    </location>
</feature>
<dbReference type="PROSITE" id="PS51253">
    <property type="entry name" value="HTH_CENPB"/>
    <property type="match status" value="1"/>
</dbReference>
<dbReference type="InterPro" id="IPR006600">
    <property type="entry name" value="HTH_CenpB_DNA-bd_dom"/>
</dbReference>
<accession>A5DFZ0</accession>
<dbReference type="eggNOG" id="ENOG502S0EG">
    <property type="taxonomic scope" value="Eukaryota"/>
</dbReference>
<dbReference type="Proteomes" id="UP000001997">
    <property type="component" value="Unassembled WGS sequence"/>
</dbReference>
<feature type="region of interest" description="Disordered" evidence="2">
    <location>
        <begin position="353"/>
        <end position="378"/>
    </location>
</feature>
<reference evidence="4 5" key="1">
    <citation type="journal article" date="2009" name="Nature">
        <title>Evolution of pathogenicity and sexual reproduction in eight Candida genomes.</title>
        <authorList>
            <person name="Butler G."/>
            <person name="Rasmussen M.D."/>
            <person name="Lin M.F."/>
            <person name="Santos M.A."/>
            <person name="Sakthikumar S."/>
            <person name="Munro C.A."/>
            <person name="Rheinbay E."/>
            <person name="Grabherr M."/>
            <person name="Forche A."/>
            <person name="Reedy J.L."/>
            <person name="Agrafioti I."/>
            <person name="Arnaud M.B."/>
            <person name="Bates S."/>
            <person name="Brown A.J."/>
            <person name="Brunke S."/>
            <person name="Costanzo M.C."/>
            <person name="Fitzpatrick D.A."/>
            <person name="de Groot P.W."/>
            <person name="Harris D."/>
            <person name="Hoyer L.L."/>
            <person name="Hube B."/>
            <person name="Klis F.M."/>
            <person name="Kodira C."/>
            <person name="Lennard N."/>
            <person name="Logue M.E."/>
            <person name="Martin R."/>
            <person name="Neiman A.M."/>
            <person name="Nikolaou E."/>
            <person name="Quail M.A."/>
            <person name="Quinn J."/>
            <person name="Santos M.C."/>
            <person name="Schmitzberger F.F."/>
            <person name="Sherlock G."/>
            <person name="Shah P."/>
            <person name="Silverstein K.A."/>
            <person name="Skrzypek M.S."/>
            <person name="Soll D."/>
            <person name="Staggs R."/>
            <person name="Stansfield I."/>
            <person name="Stumpf M.P."/>
            <person name="Sudbery P.E."/>
            <person name="Srikantha T."/>
            <person name="Zeng Q."/>
            <person name="Berman J."/>
            <person name="Berriman M."/>
            <person name="Heitman J."/>
            <person name="Gow N.A."/>
            <person name="Lorenz M.C."/>
            <person name="Birren B.W."/>
            <person name="Kellis M."/>
            <person name="Cuomo C.A."/>
        </authorList>
    </citation>
    <scope>NUCLEOTIDE SEQUENCE [LARGE SCALE GENOMIC DNA]</scope>
    <source>
        <strain evidence="5">ATCC 6260 / CBS 566 / DSM 6381 / JCM 1539 / NBRC 10279 / NRRL Y-324</strain>
    </source>
</reference>
<dbReference type="HOGENOM" id="CLU_035341_0_0_1"/>
<evidence type="ECO:0000313" key="4">
    <source>
        <dbReference type="EMBL" id="EDK38093.2"/>
    </source>
</evidence>
<dbReference type="STRING" id="294746.A5DFZ0"/>
<feature type="region of interest" description="Disordered" evidence="2">
    <location>
        <begin position="142"/>
        <end position="284"/>
    </location>
</feature>
<sequence>MASGSRPRATLAQKIKVLDLYHQANKSQAEIVKHFESEFSISTSSMSEWLKKEEHLRRRFNEIGSASLKNSRRESNQKYEEINRAMDLMVQQRLERREPVSETILREYWSIYAHQYGVDDPKRLVGFSHGWLCHFKKRHGLTRKHGTSPETVDGSNTPNRSFITPGADDTATASPTDAEPRESVYLEGSRNAMNDSMSTSSLSNEPMSTNTTLMNGDTQSNRDDYENNPPYEIINQPYQNSMNFNNFEYGRQPSQNPPQAQQVPQTQQASQTSQNPQATQASQAPYEPIAHRIRGVRRQQISAPPPPHPQEQPSGNMPPQPPALSAGHPNGPQLHSPVRFKEHASLDYLRQRNRERVSPQSPSASRSPPNGQIATDSNETIIINASDMERFIYQYADSFFHHHQFEYPQTSKLFQDFKNTFFNERIVNLRTMQQQMMRQQMMRQQMMRQPEANGEINHIRQDPQPNIAPPPKRGRKRRGVVAQQQSPSQPVPSNGPPVGPPPTSSSTRDMIEDFFIREEVNAGTARQQTLNARKRWKGSAA</sequence>
<dbReference type="OMA" id="SHGWLCH"/>
<proteinExistence type="predicted"/>
<feature type="compositionally biased region" description="Pro residues" evidence="2">
    <location>
        <begin position="489"/>
        <end position="503"/>
    </location>
</feature>
<evidence type="ECO:0000256" key="2">
    <source>
        <dbReference type="SAM" id="MobiDB-lite"/>
    </source>
</evidence>
<keyword evidence="5" id="KW-1185">Reference proteome</keyword>
<dbReference type="VEuPathDB" id="FungiDB:PGUG_02191"/>
<feature type="compositionally biased region" description="Low complexity" evidence="2">
    <location>
        <begin position="358"/>
        <end position="369"/>
    </location>
</feature>
<feature type="compositionally biased region" description="Polar residues" evidence="2">
    <location>
        <begin position="148"/>
        <end position="162"/>
    </location>
</feature>
<dbReference type="KEGG" id="pgu:PGUG_02191"/>
<feature type="domain" description="HTH CENPB-type" evidence="3">
    <location>
        <begin position="70"/>
        <end position="145"/>
    </location>
</feature>
<feature type="compositionally biased region" description="Basic and acidic residues" evidence="2">
    <location>
        <begin position="509"/>
        <end position="520"/>
    </location>
</feature>
<dbReference type="Gene3D" id="1.10.10.60">
    <property type="entry name" value="Homeodomain-like"/>
    <property type="match status" value="2"/>
</dbReference>
<dbReference type="AlphaFoldDB" id="A5DFZ0"/>
<feature type="compositionally biased region" description="Polar residues" evidence="2">
    <location>
        <begin position="191"/>
        <end position="219"/>
    </location>
</feature>
<dbReference type="EMBL" id="CH408156">
    <property type="protein sequence ID" value="EDK38093.2"/>
    <property type="molecule type" value="Genomic_DNA"/>
</dbReference>